<evidence type="ECO:0000256" key="5">
    <source>
        <dbReference type="SAM" id="MobiDB-lite"/>
    </source>
</evidence>
<dbReference type="GO" id="GO:0005634">
    <property type="term" value="C:nucleus"/>
    <property type="evidence" value="ECO:0007669"/>
    <property type="project" value="TreeGrafter"/>
</dbReference>
<dbReference type="OrthoDB" id="416217at2759"/>
<dbReference type="SMART" id="SM00066">
    <property type="entry name" value="GAL4"/>
    <property type="match status" value="1"/>
</dbReference>
<evidence type="ECO:0000256" key="4">
    <source>
        <dbReference type="ARBA" id="ARBA00023242"/>
    </source>
</evidence>
<evidence type="ECO:0000313" key="7">
    <source>
        <dbReference type="EMBL" id="KZZ86747.1"/>
    </source>
</evidence>
<evidence type="ECO:0000256" key="3">
    <source>
        <dbReference type="ARBA" id="ARBA00023163"/>
    </source>
</evidence>
<evidence type="ECO:0000256" key="1">
    <source>
        <dbReference type="ARBA" id="ARBA00023015"/>
    </source>
</evidence>
<protein>
    <submittedName>
        <fullName evidence="7">Zn(2)-C6 fungal-type DNA-binding domain protein</fullName>
    </submittedName>
</protein>
<dbReference type="Proteomes" id="UP000242877">
    <property type="component" value="Unassembled WGS sequence"/>
</dbReference>
<keyword evidence="1" id="KW-0805">Transcription regulation</keyword>
<keyword evidence="3" id="KW-0804">Transcription</keyword>
<dbReference type="PROSITE" id="PS50048">
    <property type="entry name" value="ZN2_CY6_FUNGAL_2"/>
    <property type="match status" value="1"/>
</dbReference>
<dbReference type="SUPFAM" id="SSF57701">
    <property type="entry name" value="Zn2/Cys6 DNA-binding domain"/>
    <property type="match status" value="1"/>
</dbReference>
<reference evidence="7 8" key="1">
    <citation type="journal article" date="2016" name="Genome Biol. Evol.">
        <title>Divergent and convergent evolution of fungal pathogenicity.</title>
        <authorList>
            <person name="Shang Y."/>
            <person name="Xiao G."/>
            <person name="Zheng P."/>
            <person name="Cen K."/>
            <person name="Zhan S."/>
            <person name="Wang C."/>
        </authorList>
    </citation>
    <scope>NUCLEOTIDE SEQUENCE [LARGE SCALE GENOMIC DNA]</scope>
    <source>
        <strain evidence="7 8">ARSEF 7405</strain>
    </source>
</reference>
<keyword evidence="2 7" id="KW-0238">DNA-binding</keyword>
<evidence type="ECO:0000313" key="8">
    <source>
        <dbReference type="Proteomes" id="UP000242877"/>
    </source>
</evidence>
<keyword evidence="4" id="KW-0539">Nucleus</keyword>
<feature type="region of interest" description="Disordered" evidence="5">
    <location>
        <begin position="30"/>
        <end position="63"/>
    </location>
</feature>
<dbReference type="PANTHER" id="PTHR37534:SF49">
    <property type="entry name" value="LYSINE BIOSYNTHESIS REGULATORY PROTEIN LYS14"/>
    <property type="match status" value="1"/>
</dbReference>
<name>A0A167UXS5_9EURO</name>
<proteinExistence type="predicted"/>
<organism evidence="7 8">
    <name type="scientific">Ascosphaera apis ARSEF 7405</name>
    <dbReference type="NCBI Taxonomy" id="392613"/>
    <lineage>
        <taxon>Eukaryota</taxon>
        <taxon>Fungi</taxon>
        <taxon>Dikarya</taxon>
        <taxon>Ascomycota</taxon>
        <taxon>Pezizomycotina</taxon>
        <taxon>Eurotiomycetes</taxon>
        <taxon>Eurotiomycetidae</taxon>
        <taxon>Onygenales</taxon>
        <taxon>Ascosphaeraceae</taxon>
        <taxon>Ascosphaera</taxon>
    </lineage>
</organism>
<dbReference type="GO" id="GO:0000976">
    <property type="term" value="F:transcription cis-regulatory region binding"/>
    <property type="evidence" value="ECO:0007669"/>
    <property type="project" value="TreeGrafter"/>
</dbReference>
<dbReference type="Pfam" id="PF00172">
    <property type="entry name" value="Zn_clus"/>
    <property type="match status" value="1"/>
</dbReference>
<accession>A0A167UXS5</accession>
<dbReference type="GO" id="GO:0045944">
    <property type="term" value="P:positive regulation of transcription by RNA polymerase II"/>
    <property type="evidence" value="ECO:0007669"/>
    <property type="project" value="TreeGrafter"/>
</dbReference>
<dbReference type="GO" id="GO:0000981">
    <property type="term" value="F:DNA-binding transcription factor activity, RNA polymerase II-specific"/>
    <property type="evidence" value="ECO:0007669"/>
    <property type="project" value="InterPro"/>
</dbReference>
<dbReference type="VEuPathDB" id="FungiDB:AAP_06275"/>
<dbReference type="GO" id="GO:0008270">
    <property type="term" value="F:zinc ion binding"/>
    <property type="evidence" value="ECO:0007669"/>
    <property type="project" value="InterPro"/>
</dbReference>
<gene>
    <name evidence="7" type="ORF">AAP_06275</name>
</gene>
<dbReference type="EMBL" id="AZGZ01000049">
    <property type="protein sequence ID" value="KZZ86747.1"/>
    <property type="molecule type" value="Genomic_DNA"/>
</dbReference>
<dbReference type="AlphaFoldDB" id="A0A167UXS5"/>
<keyword evidence="8" id="KW-1185">Reference proteome</keyword>
<evidence type="ECO:0000259" key="6">
    <source>
        <dbReference type="PROSITE" id="PS50048"/>
    </source>
</evidence>
<sequence>MAETQSMASISTTTTAATATTTSVSIPITIASSRTSTRKGSSDGKAAGTTGLGRHAPRSKTGCSTCLSRKVKCDETRPRCNRCAALGRECLWITRIRKQREPSAAKKKKQLPEGCQGFRPLKPKISALISGSDKVSTSGAGPNISGTLCGSPDSSMLLDPLPRGSSYVSPLTGPLVPCQGGIAVTPDYDDCVDEEILSPASSYFSSSSFTSCPDESVNRTQLTNPDVALLCMRRPSPSLSPSLSTSHIPLANSLVVTPTDWEFLRYYPSTAMVHEYRKPWEWCKLSYINQKIVPKDPIIMRMMLAISAMKTLFSSTEKVA</sequence>
<comment type="caution">
    <text evidence="7">The sequence shown here is derived from an EMBL/GenBank/DDBJ whole genome shotgun (WGS) entry which is preliminary data.</text>
</comment>
<feature type="domain" description="Zn(2)-C6 fungal-type" evidence="6">
    <location>
        <begin position="62"/>
        <end position="92"/>
    </location>
</feature>
<dbReference type="PANTHER" id="PTHR37534">
    <property type="entry name" value="TRANSCRIPTIONAL ACTIVATOR PROTEIN UGA3"/>
    <property type="match status" value="1"/>
</dbReference>
<dbReference type="InterPro" id="IPR036864">
    <property type="entry name" value="Zn2-C6_fun-type_DNA-bd_sf"/>
</dbReference>
<dbReference type="InterPro" id="IPR001138">
    <property type="entry name" value="Zn2Cys6_DnaBD"/>
</dbReference>
<dbReference type="CDD" id="cd00067">
    <property type="entry name" value="GAL4"/>
    <property type="match status" value="1"/>
</dbReference>
<evidence type="ECO:0000256" key="2">
    <source>
        <dbReference type="ARBA" id="ARBA00023125"/>
    </source>
</evidence>
<dbReference type="Gene3D" id="4.10.240.10">
    <property type="entry name" value="Zn(2)-C6 fungal-type DNA-binding domain"/>
    <property type="match status" value="1"/>
</dbReference>